<dbReference type="EMBL" id="KQ777311">
    <property type="protein sequence ID" value="OAD52153.1"/>
    <property type="molecule type" value="Genomic_DNA"/>
</dbReference>
<evidence type="ECO:0000313" key="3">
    <source>
        <dbReference type="Proteomes" id="UP000250275"/>
    </source>
</evidence>
<name>A0A310SCX6_9HYME</name>
<dbReference type="Proteomes" id="UP000250275">
    <property type="component" value="Unassembled WGS sequence"/>
</dbReference>
<proteinExistence type="predicted"/>
<keyword evidence="3" id="KW-1185">Reference proteome</keyword>
<protein>
    <submittedName>
        <fullName evidence="2">Uncharacterized protein</fullName>
    </submittedName>
</protein>
<evidence type="ECO:0000313" key="2">
    <source>
        <dbReference type="EMBL" id="OAD52153.1"/>
    </source>
</evidence>
<accession>A0A310SCX6</accession>
<reference evidence="2 3" key="1">
    <citation type="submission" date="2015-07" db="EMBL/GenBank/DDBJ databases">
        <title>The genome of Eufriesea mexicana.</title>
        <authorList>
            <person name="Pan H."/>
            <person name="Kapheim K."/>
        </authorList>
    </citation>
    <scope>NUCLEOTIDE SEQUENCE [LARGE SCALE GENOMIC DNA]</scope>
    <source>
        <strain evidence="2">0111107269</strain>
        <tissue evidence="2">Whole body</tissue>
    </source>
</reference>
<dbReference type="AlphaFoldDB" id="A0A310SCX6"/>
<sequence>MGPVVLDDEAHRTPSTGTKIEDEDVPPVGAEATIVALRVALATPCVNVMKPPAKYLDTRVRPPTGEDPRNLLIYLASAHST</sequence>
<gene>
    <name evidence="2" type="ORF">WN48_02983</name>
</gene>
<organism evidence="2 3">
    <name type="scientific">Eufriesea mexicana</name>
    <dbReference type="NCBI Taxonomy" id="516756"/>
    <lineage>
        <taxon>Eukaryota</taxon>
        <taxon>Metazoa</taxon>
        <taxon>Ecdysozoa</taxon>
        <taxon>Arthropoda</taxon>
        <taxon>Hexapoda</taxon>
        <taxon>Insecta</taxon>
        <taxon>Pterygota</taxon>
        <taxon>Neoptera</taxon>
        <taxon>Endopterygota</taxon>
        <taxon>Hymenoptera</taxon>
        <taxon>Apocrita</taxon>
        <taxon>Aculeata</taxon>
        <taxon>Apoidea</taxon>
        <taxon>Anthophila</taxon>
        <taxon>Apidae</taxon>
        <taxon>Eufriesea</taxon>
    </lineage>
</organism>
<feature type="region of interest" description="Disordered" evidence="1">
    <location>
        <begin position="1"/>
        <end position="24"/>
    </location>
</feature>
<evidence type="ECO:0000256" key="1">
    <source>
        <dbReference type="SAM" id="MobiDB-lite"/>
    </source>
</evidence>